<dbReference type="GO" id="GO:0004315">
    <property type="term" value="F:3-oxoacyl-[acyl-carrier-protein] synthase activity"/>
    <property type="evidence" value="ECO:0007669"/>
    <property type="project" value="InterPro"/>
</dbReference>
<feature type="domain" description="DUF5940" evidence="2">
    <location>
        <begin position="346"/>
        <end position="485"/>
    </location>
</feature>
<evidence type="ECO:0000259" key="1">
    <source>
        <dbReference type="Pfam" id="PF08545"/>
    </source>
</evidence>
<dbReference type="Pfam" id="PF08545">
    <property type="entry name" value="ACP_syn_III"/>
    <property type="match status" value="1"/>
</dbReference>
<dbReference type="Gene3D" id="3.40.718.10">
    <property type="entry name" value="Isopropylmalate Dehydrogenase"/>
    <property type="match status" value="1"/>
</dbReference>
<gene>
    <name evidence="3" type="ORF">JW646_05525</name>
</gene>
<dbReference type="Gene3D" id="3.40.47.10">
    <property type="match status" value="1"/>
</dbReference>
<dbReference type="SUPFAM" id="SSF53901">
    <property type="entry name" value="Thiolase-like"/>
    <property type="match status" value="1"/>
</dbReference>
<dbReference type="EMBL" id="CP081135">
    <property type="protein sequence ID" value="UEL48910.1"/>
    <property type="molecule type" value="Genomic_DNA"/>
</dbReference>
<dbReference type="NCBIfam" id="NF040747">
    <property type="entry name" value="reduct_C_alpha"/>
    <property type="match status" value="1"/>
</dbReference>
<dbReference type="NCBIfam" id="NF040746">
    <property type="entry name" value="reduct_C_beta"/>
    <property type="match status" value="1"/>
</dbReference>
<dbReference type="RefSeq" id="WP_228416867.1">
    <property type="nucleotide sequence ID" value="NZ_CP081135.1"/>
</dbReference>
<dbReference type="InterPro" id="IPR045984">
    <property type="entry name" value="DUF5940"/>
</dbReference>
<dbReference type="Pfam" id="PF02504">
    <property type="entry name" value="FA_synthesis"/>
    <property type="match status" value="1"/>
</dbReference>
<dbReference type="CDD" id="cd00827">
    <property type="entry name" value="init_cond_enzymes"/>
    <property type="match status" value="1"/>
</dbReference>
<feature type="domain" description="Beta-ketoacyl-[acyl-carrier-protein] synthase III N-terminal" evidence="1">
    <location>
        <begin position="254"/>
        <end position="325"/>
    </location>
</feature>
<dbReference type="InterPro" id="IPR003664">
    <property type="entry name" value="FA_synthesis"/>
</dbReference>
<dbReference type="Pfam" id="PF19364">
    <property type="entry name" value="DUF5940"/>
    <property type="match status" value="1"/>
</dbReference>
<dbReference type="GO" id="GO:0006633">
    <property type="term" value="P:fatty acid biosynthetic process"/>
    <property type="evidence" value="ECO:0007669"/>
    <property type="project" value="InterPro"/>
</dbReference>
<dbReference type="Proteomes" id="UP001198983">
    <property type="component" value="Chromosome"/>
</dbReference>
<name>A0AAX2ZJD8_9FIRM</name>
<dbReference type="SUPFAM" id="SSF53659">
    <property type="entry name" value="Isocitrate/Isopropylmalate dehydrogenase-like"/>
    <property type="match status" value="1"/>
</dbReference>
<protein>
    <submittedName>
        <fullName evidence="3">Glycine reductase</fullName>
    </submittedName>
</protein>
<dbReference type="AlphaFoldDB" id="A0AAX2ZJD8"/>
<evidence type="ECO:0000259" key="2">
    <source>
        <dbReference type="Pfam" id="PF19364"/>
    </source>
</evidence>
<dbReference type="KEGG" id="tem:JW646_05525"/>
<evidence type="ECO:0000313" key="4">
    <source>
        <dbReference type="Proteomes" id="UP001198983"/>
    </source>
</evidence>
<keyword evidence="4" id="KW-1185">Reference proteome</keyword>
<dbReference type="InterPro" id="IPR013751">
    <property type="entry name" value="ACP_syn_III_N"/>
</dbReference>
<evidence type="ECO:0000313" key="3">
    <source>
        <dbReference type="EMBL" id="UEL48910.1"/>
    </source>
</evidence>
<reference evidence="3 4" key="1">
    <citation type="journal article" date="2023" name="Int. J. Syst. Evol. Microbiol.">
        <title>Terrisporobacter hibernicus sp. nov., isolated from bovine faeces in Northern Ireland.</title>
        <authorList>
            <person name="Mitchell M."/>
            <person name="Nguyen S.V."/>
            <person name="Connor M."/>
            <person name="Fairley D.J."/>
            <person name="Donoghue O."/>
            <person name="Marshall H."/>
            <person name="Koolman L."/>
            <person name="McMullan G."/>
            <person name="Schaffer K.E."/>
            <person name="McGrath J.W."/>
            <person name="Fanning S."/>
        </authorList>
    </citation>
    <scope>NUCLEOTIDE SEQUENCE [LARGE SCALE GENOMIC DNA]</scope>
    <source>
        <strain evidence="3 4">MCA3</strain>
    </source>
</reference>
<organism evidence="3 4">
    <name type="scientific">Terrisporobacter hibernicus</name>
    <dbReference type="NCBI Taxonomy" id="2813371"/>
    <lineage>
        <taxon>Bacteria</taxon>
        <taxon>Bacillati</taxon>
        <taxon>Bacillota</taxon>
        <taxon>Clostridia</taxon>
        <taxon>Peptostreptococcales</taxon>
        <taxon>Peptostreptococcaceae</taxon>
        <taxon>Terrisporobacter</taxon>
    </lineage>
</organism>
<sequence>MNSVLKAAGYILAHTPDMVIHNGTTQTTERVVNPDSEYLKVLKDHLRTYDDVVKYPPNQAYIGNITPDELSKYAMPWHDKEAPDASKYGKFGEIMPQEEFIGLMQICDVFDLVKLEKNFASLSKNLLIENKLISSDLVGQIKEGEELDTIMKFIEEEHAEPLYNNGEVVGCVKNAHDVDTNLSAHVLFENLVSKASCAFSIINMLDKNNINKDDIDYVIDCCEEACGDMNQRGGGNFAKAAAEIAGLNNATGSDVRGFCAGPAHAMVHAAALVKSGTFKNVIVCAGGSTAKLGMNGKDHVKKGMPILEDMVAGFAVLVSENDGESPEIRNDIVGRHTVGTGSSPQAVISSLVSEPLEKAGMKITDIQKYSAEMQNPDITKPAGAGDVPNANYKMIGALAVKMGNLDRKELPSFIEKHGMVGWAPTQGHIPSGVPYLGFAREDIMAGTVKNAMIVGKGSLFLGRMTNLFDGISFVIEENQSKKFQGLEEDEAVDVKIPKIAITTIGSEHGEKNVIEGALKAIKSNISVTTIGSESAEGLKHVKTDCEKEAHELMEDLLDSKKVDGAVTMHYPFPIGVSTVGRVITPEKGREMFIATTTGTSSADRVEGMVKNAIYGIITAKACGIKKPTVGIANVDGARQVEIALKTLKEKGYDINFAQSDRADGGVVMRGNDLMTASADVMVTDSLTGNLLIKMFSAYNSGGKYESVGYGYGPGIGKDFNKLIMIISRASGAPVIEGAIKFAAELVNNNVHNISKEEFAKVEKAGFSEVLQGLKKSKPQVSATTEENVEAPEKEVVTEQISGVDVMDLEDAVKVLWKNKIYAESGMGCTGPIVLVSPANVDKSRALLIEAKFISE</sequence>
<dbReference type="InterPro" id="IPR016039">
    <property type="entry name" value="Thiolase-like"/>
</dbReference>
<proteinExistence type="predicted"/>
<accession>A0AAX2ZJD8</accession>